<dbReference type="Proteomes" id="UP000825890">
    <property type="component" value="Unassembled WGS sequence"/>
</dbReference>
<gene>
    <name evidence="1" type="ORF">CKM354_000149000</name>
</gene>
<reference evidence="1 2" key="1">
    <citation type="submission" date="2021-01" db="EMBL/GenBank/DDBJ databases">
        <title>Cercospora kikuchii MAFF 305040 whole genome shotgun sequence.</title>
        <authorList>
            <person name="Kashiwa T."/>
            <person name="Suzuki T."/>
        </authorList>
    </citation>
    <scope>NUCLEOTIDE SEQUENCE [LARGE SCALE GENOMIC DNA]</scope>
    <source>
        <strain evidence="1 2">MAFF 305040</strain>
    </source>
</reference>
<dbReference type="GeneID" id="68287065"/>
<sequence>MAAENKPTFGPLENRAIFADKWLRKFHTHVFASESLEFRDEMTEWITIGFELLLAFEEQSSALGYNKELLSTIFVHSEYFLRSPAHVWRMAEKLRDLVNWAIDEVTRSIQASKNCGPEEKARFDALVDRITLATKEGKWNGDVSVITSKQLEHTRLFA</sequence>
<organism evidence="1 2">
    <name type="scientific">Cercospora kikuchii</name>
    <dbReference type="NCBI Taxonomy" id="84275"/>
    <lineage>
        <taxon>Eukaryota</taxon>
        <taxon>Fungi</taxon>
        <taxon>Dikarya</taxon>
        <taxon>Ascomycota</taxon>
        <taxon>Pezizomycotina</taxon>
        <taxon>Dothideomycetes</taxon>
        <taxon>Dothideomycetidae</taxon>
        <taxon>Mycosphaerellales</taxon>
        <taxon>Mycosphaerellaceae</taxon>
        <taxon>Cercospora</taxon>
    </lineage>
</organism>
<protein>
    <submittedName>
        <fullName evidence="1">Uncharacterized protein</fullName>
    </submittedName>
</protein>
<proteinExistence type="predicted"/>
<evidence type="ECO:0000313" key="2">
    <source>
        <dbReference type="Proteomes" id="UP000825890"/>
    </source>
</evidence>
<name>A0A9P3C5V6_9PEZI</name>
<dbReference type="RefSeq" id="XP_044652551.1">
    <property type="nucleotide sequence ID" value="XM_044796616.1"/>
</dbReference>
<dbReference type="OrthoDB" id="3627424at2759"/>
<evidence type="ECO:0000313" key="1">
    <source>
        <dbReference type="EMBL" id="GIZ38064.1"/>
    </source>
</evidence>
<keyword evidence="2" id="KW-1185">Reference proteome</keyword>
<comment type="caution">
    <text evidence="1">The sequence shown here is derived from an EMBL/GenBank/DDBJ whole genome shotgun (WGS) entry which is preliminary data.</text>
</comment>
<dbReference type="EMBL" id="BOLY01000001">
    <property type="protein sequence ID" value="GIZ38064.1"/>
    <property type="molecule type" value="Genomic_DNA"/>
</dbReference>
<accession>A0A9P3C5V6</accession>
<dbReference type="AlphaFoldDB" id="A0A9P3C5V6"/>